<feature type="region of interest" description="Disordered" evidence="1">
    <location>
        <begin position="1"/>
        <end position="66"/>
    </location>
</feature>
<reference evidence="3" key="1">
    <citation type="submission" date="2016-06" db="EMBL/GenBank/DDBJ databases">
        <authorList>
            <person name="Varghese N."/>
            <person name="Submissions Spin"/>
        </authorList>
    </citation>
    <scope>NUCLEOTIDE SEQUENCE [LARGE SCALE GENOMIC DNA]</scope>
    <source>
        <strain evidence="3">DSM 44830</strain>
    </source>
</reference>
<evidence type="ECO:0000313" key="3">
    <source>
        <dbReference type="Proteomes" id="UP000199504"/>
    </source>
</evidence>
<keyword evidence="3" id="KW-1185">Reference proteome</keyword>
<dbReference type="RefSeq" id="WP_091611157.1">
    <property type="nucleotide sequence ID" value="NZ_FMCX01000006.1"/>
</dbReference>
<gene>
    <name evidence="2" type="ORF">GA0070564_106280</name>
</gene>
<dbReference type="EMBL" id="FMCX01000006">
    <property type="protein sequence ID" value="SCF36066.1"/>
    <property type="molecule type" value="Genomic_DNA"/>
</dbReference>
<dbReference type="OrthoDB" id="3402658at2"/>
<protein>
    <submittedName>
        <fullName evidence="2">Uncharacterized protein</fullName>
    </submittedName>
</protein>
<proteinExistence type="predicted"/>
<accession>A0A1C4ZT84</accession>
<organism evidence="2 3">
    <name type="scientific">Micromonospora mirobrigensis</name>
    <dbReference type="NCBI Taxonomy" id="262898"/>
    <lineage>
        <taxon>Bacteria</taxon>
        <taxon>Bacillati</taxon>
        <taxon>Actinomycetota</taxon>
        <taxon>Actinomycetes</taxon>
        <taxon>Micromonosporales</taxon>
        <taxon>Micromonosporaceae</taxon>
        <taxon>Micromonospora</taxon>
    </lineage>
</organism>
<evidence type="ECO:0000313" key="2">
    <source>
        <dbReference type="EMBL" id="SCF36066.1"/>
    </source>
</evidence>
<dbReference type="AlphaFoldDB" id="A0A1C4ZT84"/>
<sequence length="66" mass="7120">MATDDEELDEGRRGTWPEIGGGPAKLPFDQRDYGDAEQLAELTGTDEPAGDEPLAVDEPVRIPPPD</sequence>
<dbReference type="Proteomes" id="UP000199504">
    <property type="component" value="Unassembled WGS sequence"/>
</dbReference>
<name>A0A1C4ZT84_9ACTN</name>
<dbReference type="STRING" id="262898.GA0070564_106280"/>
<evidence type="ECO:0000256" key="1">
    <source>
        <dbReference type="SAM" id="MobiDB-lite"/>
    </source>
</evidence>